<name>A0AA85J7E0_TRIRE</name>
<evidence type="ECO:0000313" key="2">
    <source>
        <dbReference type="Proteomes" id="UP000050795"/>
    </source>
</evidence>
<organism evidence="2 4">
    <name type="scientific">Trichobilharzia regenti</name>
    <name type="common">Nasal bird schistosome</name>
    <dbReference type="NCBI Taxonomy" id="157069"/>
    <lineage>
        <taxon>Eukaryota</taxon>
        <taxon>Metazoa</taxon>
        <taxon>Spiralia</taxon>
        <taxon>Lophotrochozoa</taxon>
        <taxon>Platyhelminthes</taxon>
        <taxon>Trematoda</taxon>
        <taxon>Digenea</taxon>
        <taxon>Strigeidida</taxon>
        <taxon>Schistosomatoidea</taxon>
        <taxon>Schistosomatidae</taxon>
        <taxon>Trichobilharzia</taxon>
    </lineage>
</organism>
<evidence type="ECO:0000313" key="3">
    <source>
        <dbReference type="WBParaSite" id="TREG1_17820.1"/>
    </source>
</evidence>
<dbReference type="Proteomes" id="UP000050795">
    <property type="component" value="Unassembled WGS sequence"/>
</dbReference>
<accession>A0AA85J7E0</accession>
<dbReference type="WBParaSite" id="TREG1_17820.1">
    <property type="protein sequence ID" value="TREG1_17820.1"/>
    <property type="gene ID" value="TREG1_17820"/>
</dbReference>
<feature type="region of interest" description="Disordered" evidence="1">
    <location>
        <begin position="21"/>
        <end position="56"/>
    </location>
</feature>
<evidence type="ECO:0000313" key="4">
    <source>
        <dbReference type="WBParaSite" id="TREG1_17820.2"/>
    </source>
</evidence>
<reference evidence="2" key="1">
    <citation type="submission" date="2022-06" db="EMBL/GenBank/DDBJ databases">
        <authorList>
            <person name="Berger JAMES D."/>
            <person name="Berger JAMES D."/>
        </authorList>
    </citation>
    <scope>NUCLEOTIDE SEQUENCE [LARGE SCALE GENOMIC DNA]</scope>
</reference>
<sequence>MVVPTVSKHTLHDFNITHTMIPSNANNSKEETMTEYTESPHMSRFHRSKETEHTEALHTRPLIARLSSRRHRMWPKLAYAILAFSLR</sequence>
<proteinExistence type="predicted"/>
<keyword evidence="2" id="KW-1185">Reference proteome</keyword>
<reference evidence="3 4" key="2">
    <citation type="submission" date="2023-11" db="UniProtKB">
        <authorList>
            <consortium name="WormBaseParasite"/>
        </authorList>
    </citation>
    <scope>IDENTIFICATION</scope>
</reference>
<dbReference type="WBParaSite" id="TREG1_17820.2">
    <property type="protein sequence ID" value="TREG1_17820.2"/>
    <property type="gene ID" value="TREG1_17820"/>
</dbReference>
<protein>
    <submittedName>
        <fullName evidence="3 4">Uncharacterized protein</fullName>
    </submittedName>
</protein>
<dbReference type="AlphaFoldDB" id="A0AA85J7E0"/>
<evidence type="ECO:0000256" key="1">
    <source>
        <dbReference type="SAM" id="MobiDB-lite"/>
    </source>
</evidence>